<evidence type="ECO:0000256" key="1">
    <source>
        <dbReference type="ARBA" id="ARBA00008887"/>
    </source>
</evidence>
<comment type="similarity">
    <text evidence="1">Belongs to the dynein heavy chain family.</text>
</comment>
<name>A0ABN7NJV2_TIMPD</name>
<accession>A0ABN7NJV2</accession>
<feature type="domain" description="Dynein heavy chain tail" evidence="2">
    <location>
        <begin position="1"/>
        <end position="395"/>
    </location>
</feature>
<protein>
    <recommendedName>
        <fullName evidence="2">Dynein heavy chain tail domain-containing protein</fullName>
    </recommendedName>
</protein>
<keyword evidence="4" id="KW-1185">Reference proteome</keyword>
<dbReference type="Proteomes" id="UP001153148">
    <property type="component" value="Unassembled WGS sequence"/>
</dbReference>
<reference evidence="3" key="1">
    <citation type="submission" date="2021-03" db="EMBL/GenBank/DDBJ databases">
        <authorList>
            <person name="Tran Van P."/>
        </authorList>
    </citation>
    <scope>NUCLEOTIDE SEQUENCE</scope>
</reference>
<dbReference type="EMBL" id="CAJPIN010003429">
    <property type="protein sequence ID" value="CAG2056143.1"/>
    <property type="molecule type" value="Genomic_DNA"/>
</dbReference>
<dbReference type="PANTHER" id="PTHR46532:SF4">
    <property type="entry name" value="AAA+ ATPASE DOMAIN-CONTAINING PROTEIN"/>
    <property type="match status" value="1"/>
</dbReference>
<proteinExistence type="inferred from homology"/>
<feature type="non-terminal residue" evidence="3">
    <location>
        <position position="969"/>
    </location>
</feature>
<dbReference type="InterPro" id="IPR013594">
    <property type="entry name" value="Dynein_heavy_tail"/>
</dbReference>
<dbReference type="PANTHER" id="PTHR46532">
    <property type="entry name" value="MALE FERTILITY FACTOR KL5"/>
    <property type="match status" value="1"/>
</dbReference>
<dbReference type="Pfam" id="PF08385">
    <property type="entry name" value="DHC_N1"/>
    <property type="match status" value="1"/>
</dbReference>
<evidence type="ECO:0000313" key="3">
    <source>
        <dbReference type="EMBL" id="CAG2056143.1"/>
    </source>
</evidence>
<sequence>MVTACKAFLNKDGPVWHQAKSDMIEKMNVCLKLYKTYYECFQETRKLMKESPDEDTFGCSEMYIFGKFETFQERLEKIIDVLNTVITYSILQSSKIEGIELYSVKFAQMFKKILTKKYDVLNHRNRDFDSDYVDFKRTVSNIEAELRNFLSDCLARVPNIYEALRLLARFEKLQLSCLKLEKWYMNVVEMLQEEIGRLRDMYNEERHDPPLPRNMPPVAGRIYWIRQLYKRIEEPMNTLKIKGDVLLSSKSVKCIKMYNALAQCLVHYEIIYHKAWCELVSQVRIALSRPVLLKNPRTFRYSVNFDPYIVEVIRETEYMWKLDLKVPDVAQIVAFSKKKILSAFEQIKKLVTENDSIRSDIITIFVSMIRSQLFKMEKAFQPGLSVITWTSLKIPYFCENISSVLHEVGTFVKEVNDLKAARIDEVLEEMSAMLLVWLPDEDAVSPPDFLAKNIALRQEIADELESKSSTVEKAVIELINCFVSTIDCPEIQEERFNWLDPMKANRIMGSQTRINFLSDEAGDSVLLHSGMSDRPHHATPVELDPCDMCIACAMSRELRAGCCWKAVITESSKSAISFREVEKINQADLPLIFQDCMEMFSFFNQKNLEALVAATKNSLEALRKRVVQSSRLGSSTNPEFVPELPIFSTYLVVKIPQIVVEPTLEDIQQHFAQGVTNIIDTHKAIVLWGERAKEKPRTLPFVGSDEEVHEAKDSTKLQNYHRLVSEHKEVTRGMMILHGTILLLKSDVEAIRNKKKEKEKSLTPLTCDVGEFPEKMKLALSVECAAWKHCLGRLLKTNYKEKLDEMVDFISDHSNILQRKIKDLDDVRLAMNCLEDVRENFIRIDMSLDLVEEMYATFTKFDVSVPRDDIERVDSLRYQFQNMLISAKKTQEELIEVQEPFRLELVGGVDNFAADVDKFNKDFEESGPMVPGIPAREASDRVLLFQARFDDLWRRFEMYSSGEKLFGME</sequence>
<gene>
    <name evidence="3" type="ORF">TPAB3V08_LOCUS3138</name>
</gene>
<comment type="caution">
    <text evidence="3">The sequence shown here is derived from an EMBL/GenBank/DDBJ whole genome shotgun (WGS) entry which is preliminary data.</text>
</comment>
<organism evidence="3 4">
    <name type="scientific">Timema podura</name>
    <name type="common">Walking stick</name>
    <dbReference type="NCBI Taxonomy" id="61482"/>
    <lineage>
        <taxon>Eukaryota</taxon>
        <taxon>Metazoa</taxon>
        <taxon>Ecdysozoa</taxon>
        <taxon>Arthropoda</taxon>
        <taxon>Hexapoda</taxon>
        <taxon>Insecta</taxon>
        <taxon>Pterygota</taxon>
        <taxon>Neoptera</taxon>
        <taxon>Polyneoptera</taxon>
        <taxon>Phasmatodea</taxon>
        <taxon>Timematodea</taxon>
        <taxon>Timematoidea</taxon>
        <taxon>Timematidae</taxon>
        <taxon>Timema</taxon>
    </lineage>
</organism>
<evidence type="ECO:0000313" key="4">
    <source>
        <dbReference type="Proteomes" id="UP001153148"/>
    </source>
</evidence>
<evidence type="ECO:0000259" key="2">
    <source>
        <dbReference type="Pfam" id="PF08385"/>
    </source>
</evidence>
<dbReference type="InterPro" id="IPR026983">
    <property type="entry name" value="DHC"/>
</dbReference>